<dbReference type="KEGG" id="svt:SVTN_30080"/>
<dbReference type="STRING" id="362257.SVTN_30080"/>
<feature type="transmembrane region" description="Helical" evidence="10">
    <location>
        <begin position="255"/>
        <end position="273"/>
    </location>
</feature>
<evidence type="ECO:0000256" key="2">
    <source>
        <dbReference type="ARBA" id="ARBA00006434"/>
    </source>
</evidence>
<evidence type="ECO:0000256" key="5">
    <source>
        <dbReference type="ARBA" id="ARBA00022692"/>
    </source>
</evidence>
<reference evidence="11 12" key="1">
    <citation type="submission" date="2014-12" db="EMBL/GenBank/DDBJ databases">
        <title>Complete genome sequence of Streptomyces vietnamensis strain GIMV4.0001, a genetic manipulable producer of the benzoisochromanequinone antibiotic granaticin.</title>
        <authorList>
            <person name="Deng M.R."/>
            <person name="Guo J."/>
            <person name="Ma L.Y."/>
            <person name="Feng G.D."/>
            <person name="Mo C.Y."/>
            <person name="Zhu H.H."/>
        </authorList>
    </citation>
    <scope>NUCLEOTIDE SEQUENCE [LARGE SCALE GENOMIC DNA]</scope>
    <source>
        <strain evidence="12">GIMV4.0001</strain>
    </source>
</reference>
<evidence type="ECO:0000256" key="3">
    <source>
        <dbReference type="ARBA" id="ARBA00022448"/>
    </source>
</evidence>
<dbReference type="GO" id="GO:0005886">
    <property type="term" value="C:plasma membrane"/>
    <property type="evidence" value="ECO:0007669"/>
    <property type="project" value="UniProtKB-SubCell"/>
</dbReference>
<keyword evidence="12" id="KW-1185">Reference proteome</keyword>
<dbReference type="GO" id="GO:0015123">
    <property type="term" value="F:acetate transmembrane transporter activity"/>
    <property type="evidence" value="ECO:0007669"/>
    <property type="project" value="TreeGrafter"/>
</dbReference>
<feature type="transmembrane region" description="Helical" evidence="10">
    <location>
        <begin position="162"/>
        <end position="182"/>
    </location>
</feature>
<evidence type="ECO:0000313" key="12">
    <source>
        <dbReference type="Proteomes" id="UP000031774"/>
    </source>
</evidence>
<evidence type="ECO:0000256" key="6">
    <source>
        <dbReference type="ARBA" id="ARBA00022847"/>
    </source>
</evidence>
<sequence>MIVPIGSDARGPVIVAFLVCVGLSMLWLFTLSAGQEDHPERLYIADRSLSPVFNGVALAGEWLSIATLLTIPATVTLYGYDGISFGVQIMMSMGVMLLLAQRIRNSGRYTLGGLFSLRASGAAPRIAAAVVTLVIAIPVLLIQLRAAGLSAALLIGMSTPGAQVVCTVLMGVLVACFASVADLRGISVIQMVKVPLTILVLAAITLLALARFGWNPERLLASAARGSSDPDRYMAPGMWVYTTSVAGLDRFGDNIVEVLGMAVLPPLVLRVAASRSGRSARRSMSIAAGLGGVIVFLLIAAGFATAAMLEGLDVTAIDGNGQSAVILMAADLFPYGSTVRVVLITVMACVTFLAVLSTVTSATFAAAVSTVHDGLAHGRRIDAETKEAWLLRPVIIALCVLALTMSAALHEFPIDFLIIIVVNLSASAVFPALVYSLFWRTFNRRGLLWSVYGGLLSCLALTIASPPISGNSFALFPDADFNWYPLQTTGLISVPAAFLLGWLGSRNGQGNSEHDSPHIEHLILTGREAEPKAEAPRE</sequence>
<dbReference type="EMBL" id="CP010407">
    <property type="protein sequence ID" value="AJF70065.1"/>
    <property type="molecule type" value="Genomic_DNA"/>
</dbReference>
<feature type="transmembrane region" description="Helical" evidence="10">
    <location>
        <begin position="341"/>
        <end position="368"/>
    </location>
</feature>
<dbReference type="InterPro" id="IPR001734">
    <property type="entry name" value="Na/solute_symporter"/>
</dbReference>
<dbReference type="Pfam" id="PF00474">
    <property type="entry name" value="SSF"/>
    <property type="match status" value="1"/>
</dbReference>
<feature type="transmembrane region" description="Helical" evidence="10">
    <location>
        <begin position="484"/>
        <end position="503"/>
    </location>
</feature>
<evidence type="ECO:0000256" key="1">
    <source>
        <dbReference type="ARBA" id="ARBA00004651"/>
    </source>
</evidence>
<dbReference type="Gene3D" id="1.20.1730.10">
    <property type="entry name" value="Sodium/glucose cotransporter"/>
    <property type="match status" value="1"/>
</dbReference>
<feature type="transmembrane region" description="Helical" evidence="10">
    <location>
        <begin position="122"/>
        <end position="142"/>
    </location>
</feature>
<keyword evidence="3" id="KW-0813">Transport</keyword>
<evidence type="ECO:0000256" key="9">
    <source>
        <dbReference type="RuleBase" id="RU362091"/>
    </source>
</evidence>
<feature type="transmembrane region" description="Helical" evidence="10">
    <location>
        <begin position="285"/>
        <end position="309"/>
    </location>
</feature>
<evidence type="ECO:0000313" key="11">
    <source>
        <dbReference type="EMBL" id="AJF70065.1"/>
    </source>
</evidence>
<dbReference type="PANTHER" id="PTHR48086">
    <property type="entry name" value="SODIUM/PROLINE SYMPORTER-RELATED"/>
    <property type="match status" value="1"/>
</dbReference>
<dbReference type="PANTHER" id="PTHR48086:SF6">
    <property type="entry name" value="CATION_ACETATE SYMPORTER ACTP"/>
    <property type="match status" value="1"/>
</dbReference>
<dbReference type="PROSITE" id="PS50283">
    <property type="entry name" value="NA_SOLUT_SYMP_3"/>
    <property type="match status" value="1"/>
</dbReference>
<evidence type="ECO:0000256" key="10">
    <source>
        <dbReference type="SAM" id="Phobius"/>
    </source>
</evidence>
<feature type="transmembrane region" description="Helical" evidence="10">
    <location>
        <begin position="12"/>
        <end position="31"/>
    </location>
</feature>
<gene>
    <name evidence="11" type="ORF">SVTN_30080</name>
</gene>
<organism evidence="11 12">
    <name type="scientific">Streptomyces vietnamensis</name>
    <dbReference type="NCBI Taxonomy" id="362257"/>
    <lineage>
        <taxon>Bacteria</taxon>
        <taxon>Bacillati</taxon>
        <taxon>Actinomycetota</taxon>
        <taxon>Actinomycetes</taxon>
        <taxon>Kitasatosporales</taxon>
        <taxon>Streptomycetaceae</taxon>
        <taxon>Streptomyces</taxon>
    </lineage>
</organism>
<feature type="transmembrane region" description="Helical" evidence="10">
    <location>
        <begin position="416"/>
        <end position="439"/>
    </location>
</feature>
<dbReference type="GO" id="GO:0015293">
    <property type="term" value="F:symporter activity"/>
    <property type="evidence" value="ECO:0007669"/>
    <property type="project" value="UniProtKB-KW"/>
</dbReference>
<keyword evidence="6" id="KW-0769">Symport</keyword>
<proteinExistence type="inferred from homology"/>
<keyword evidence="8 10" id="KW-0472">Membrane</keyword>
<feature type="transmembrane region" description="Helical" evidence="10">
    <location>
        <begin position="194"/>
        <end position="214"/>
    </location>
</feature>
<evidence type="ECO:0000256" key="4">
    <source>
        <dbReference type="ARBA" id="ARBA00022475"/>
    </source>
</evidence>
<accession>A0A0B5I7N4</accession>
<keyword evidence="5 10" id="KW-0812">Transmembrane</keyword>
<feature type="transmembrane region" description="Helical" evidence="10">
    <location>
        <begin position="389"/>
        <end position="410"/>
    </location>
</feature>
<dbReference type="InterPro" id="IPR038377">
    <property type="entry name" value="Na/Glc_symporter_sf"/>
</dbReference>
<protein>
    <submittedName>
        <fullName evidence="11">Transporter</fullName>
    </submittedName>
</protein>
<dbReference type="HOGENOM" id="CLU_018808_8_3_11"/>
<feature type="transmembrane region" description="Helical" evidence="10">
    <location>
        <begin position="446"/>
        <end position="464"/>
    </location>
</feature>
<dbReference type="GO" id="GO:0006847">
    <property type="term" value="P:plasma membrane acetate transport"/>
    <property type="evidence" value="ECO:0007669"/>
    <property type="project" value="TreeGrafter"/>
</dbReference>
<dbReference type="Proteomes" id="UP000031774">
    <property type="component" value="Chromosome"/>
</dbReference>
<feature type="transmembrane region" description="Helical" evidence="10">
    <location>
        <begin position="83"/>
        <end position="101"/>
    </location>
</feature>
<dbReference type="InterPro" id="IPR050277">
    <property type="entry name" value="Sodium:Solute_Symporter"/>
</dbReference>
<name>A0A0B5I7N4_9ACTN</name>
<dbReference type="AlphaFoldDB" id="A0A0B5I7N4"/>
<keyword evidence="4" id="KW-1003">Cell membrane</keyword>
<comment type="subcellular location">
    <subcellularLocation>
        <location evidence="1">Cell membrane</location>
        <topology evidence="1">Multi-pass membrane protein</topology>
    </subcellularLocation>
</comment>
<keyword evidence="7 10" id="KW-1133">Transmembrane helix</keyword>
<comment type="similarity">
    <text evidence="2 9">Belongs to the sodium:solute symporter (SSF) (TC 2.A.21) family.</text>
</comment>
<feature type="transmembrane region" description="Helical" evidence="10">
    <location>
        <begin position="52"/>
        <end position="71"/>
    </location>
</feature>
<evidence type="ECO:0000256" key="8">
    <source>
        <dbReference type="ARBA" id="ARBA00023136"/>
    </source>
</evidence>
<evidence type="ECO:0000256" key="7">
    <source>
        <dbReference type="ARBA" id="ARBA00022989"/>
    </source>
</evidence>